<dbReference type="Gene3D" id="3.40.50.150">
    <property type="entry name" value="Vaccinia Virus protein VP39"/>
    <property type="match status" value="1"/>
</dbReference>
<keyword evidence="3" id="KW-1185">Reference proteome</keyword>
<gene>
    <name evidence="2" type="ORF">RM423_21850</name>
</gene>
<dbReference type="CDD" id="cd02440">
    <property type="entry name" value="AdoMet_MTases"/>
    <property type="match status" value="1"/>
</dbReference>
<evidence type="ECO:0000259" key="1">
    <source>
        <dbReference type="Pfam" id="PF08241"/>
    </source>
</evidence>
<name>A0ABU2JIE2_9ACTN</name>
<dbReference type="SUPFAM" id="SSF53335">
    <property type="entry name" value="S-adenosyl-L-methionine-dependent methyltransferases"/>
    <property type="match status" value="1"/>
</dbReference>
<reference evidence="3" key="1">
    <citation type="submission" date="2023-07" db="EMBL/GenBank/DDBJ databases">
        <title>30 novel species of actinomycetes from the DSMZ collection.</title>
        <authorList>
            <person name="Nouioui I."/>
        </authorList>
    </citation>
    <scope>NUCLEOTIDE SEQUENCE [LARGE SCALE GENOMIC DNA]</scope>
    <source>
        <strain evidence="3">DSM 44399</strain>
    </source>
</reference>
<keyword evidence="2" id="KW-0489">Methyltransferase</keyword>
<feature type="domain" description="Methyltransferase type 11" evidence="1">
    <location>
        <begin position="31"/>
        <end position="122"/>
    </location>
</feature>
<dbReference type="EMBL" id="JAVREH010000065">
    <property type="protein sequence ID" value="MDT0264023.1"/>
    <property type="molecule type" value="Genomic_DNA"/>
</dbReference>
<keyword evidence="2" id="KW-0808">Transferase</keyword>
<organism evidence="2 3">
    <name type="scientific">Jatrophihabitans lederbergiae</name>
    <dbReference type="NCBI Taxonomy" id="3075547"/>
    <lineage>
        <taxon>Bacteria</taxon>
        <taxon>Bacillati</taxon>
        <taxon>Actinomycetota</taxon>
        <taxon>Actinomycetes</taxon>
        <taxon>Jatrophihabitantales</taxon>
        <taxon>Jatrophihabitantaceae</taxon>
        <taxon>Jatrophihabitans</taxon>
    </lineage>
</organism>
<proteinExistence type="predicted"/>
<dbReference type="GO" id="GO:0008168">
    <property type="term" value="F:methyltransferase activity"/>
    <property type="evidence" value="ECO:0007669"/>
    <property type="project" value="UniProtKB-KW"/>
</dbReference>
<protein>
    <submittedName>
        <fullName evidence="2">Class I SAM-dependent methyltransferase</fullName>
    </submittedName>
</protein>
<dbReference type="RefSeq" id="WP_311425166.1">
    <property type="nucleotide sequence ID" value="NZ_JAVREH010000065.1"/>
</dbReference>
<sequence>MPTDLQRYWNHNTHYHRRVLRAVPGRARAVLDVGTGDGLLACDLREQVPEVVGIDLDAEVLARARATGADVQWVHGDFMTHPLPLGYFELVASIATLHHASDLASALTRLAALTAPGGRVVVIGCARPSKPRDFLVESAGIAQHHVLSRTRGFWQHSAPVQMRFPHTYSEARAITTATLPGAKWRQLPLFRYLVVWSKQI</sequence>
<dbReference type="GO" id="GO:0032259">
    <property type="term" value="P:methylation"/>
    <property type="evidence" value="ECO:0007669"/>
    <property type="project" value="UniProtKB-KW"/>
</dbReference>
<dbReference type="PANTHER" id="PTHR43861:SF1">
    <property type="entry name" value="TRANS-ACONITATE 2-METHYLTRANSFERASE"/>
    <property type="match status" value="1"/>
</dbReference>
<dbReference type="Proteomes" id="UP001183176">
    <property type="component" value="Unassembled WGS sequence"/>
</dbReference>
<evidence type="ECO:0000313" key="2">
    <source>
        <dbReference type="EMBL" id="MDT0264023.1"/>
    </source>
</evidence>
<accession>A0ABU2JIE2</accession>
<evidence type="ECO:0000313" key="3">
    <source>
        <dbReference type="Proteomes" id="UP001183176"/>
    </source>
</evidence>
<dbReference type="Pfam" id="PF08241">
    <property type="entry name" value="Methyltransf_11"/>
    <property type="match status" value="1"/>
</dbReference>
<dbReference type="PANTHER" id="PTHR43861">
    <property type="entry name" value="TRANS-ACONITATE 2-METHYLTRANSFERASE-RELATED"/>
    <property type="match status" value="1"/>
</dbReference>
<dbReference type="InterPro" id="IPR013216">
    <property type="entry name" value="Methyltransf_11"/>
</dbReference>
<dbReference type="InterPro" id="IPR029063">
    <property type="entry name" value="SAM-dependent_MTases_sf"/>
</dbReference>
<comment type="caution">
    <text evidence="2">The sequence shown here is derived from an EMBL/GenBank/DDBJ whole genome shotgun (WGS) entry which is preliminary data.</text>
</comment>